<dbReference type="EnsemblPlants" id="PGSC0003DMT400086232">
    <property type="protein sequence ID" value="PGSC0003DMT400086232"/>
    <property type="gene ID" value="PGSC0003DMG400035803"/>
</dbReference>
<evidence type="ECO:0000313" key="2">
    <source>
        <dbReference type="Proteomes" id="UP000011115"/>
    </source>
</evidence>
<reference evidence="2" key="1">
    <citation type="journal article" date="2011" name="Nature">
        <title>Genome sequence and analysis of the tuber crop potato.</title>
        <authorList>
            <consortium name="The Potato Genome Sequencing Consortium"/>
        </authorList>
    </citation>
    <scope>NUCLEOTIDE SEQUENCE [LARGE SCALE GENOMIC DNA]</scope>
    <source>
        <strain evidence="2">cv. DM1-3 516 R44</strain>
    </source>
</reference>
<dbReference type="Gramene" id="PGSC0003DMT400086232">
    <property type="protein sequence ID" value="PGSC0003DMT400086232"/>
    <property type="gene ID" value="PGSC0003DMG400035803"/>
</dbReference>
<keyword evidence="2" id="KW-1185">Reference proteome</keyword>
<dbReference type="InParanoid" id="M1DBA6"/>
<name>M1DBA6_SOLTU</name>
<organism evidence="1 2">
    <name type="scientific">Solanum tuberosum</name>
    <name type="common">Potato</name>
    <dbReference type="NCBI Taxonomy" id="4113"/>
    <lineage>
        <taxon>Eukaryota</taxon>
        <taxon>Viridiplantae</taxon>
        <taxon>Streptophyta</taxon>
        <taxon>Embryophyta</taxon>
        <taxon>Tracheophyta</taxon>
        <taxon>Spermatophyta</taxon>
        <taxon>Magnoliopsida</taxon>
        <taxon>eudicotyledons</taxon>
        <taxon>Gunneridae</taxon>
        <taxon>Pentapetalae</taxon>
        <taxon>asterids</taxon>
        <taxon>lamiids</taxon>
        <taxon>Solanales</taxon>
        <taxon>Solanaceae</taxon>
        <taxon>Solanoideae</taxon>
        <taxon>Solaneae</taxon>
        <taxon>Solanum</taxon>
    </lineage>
</organism>
<reference evidence="1" key="2">
    <citation type="submission" date="2015-06" db="UniProtKB">
        <authorList>
            <consortium name="EnsemblPlants"/>
        </authorList>
    </citation>
    <scope>IDENTIFICATION</scope>
    <source>
        <strain evidence="1">DM1-3 516 R44</strain>
    </source>
</reference>
<dbReference type="PaxDb" id="4113-PGSC0003DMT400086232"/>
<dbReference type="Proteomes" id="UP000011115">
    <property type="component" value="Unassembled WGS sequence"/>
</dbReference>
<accession>M1DBA6</accession>
<sequence>MDHQPWSDLQLVLGVREKSRMEMGNIYNTSKEEKGKSGFMIIDSTRRLAKLPLYRLKLQNTEAKLGVTSARSNSIRRVADHFDVG</sequence>
<proteinExistence type="predicted"/>
<protein>
    <submittedName>
        <fullName evidence="1">Uncharacterized protein</fullName>
    </submittedName>
</protein>
<dbReference type="HOGENOM" id="CLU_2517008_0_0_1"/>
<dbReference type="AlphaFoldDB" id="M1DBA6"/>
<evidence type="ECO:0000313" key="1">
    <source>
        <dbReference type="EnsemblPlants" id="PGSC0003DMT400086232"/>
    </source>
</evidence>